<sequence length="121" mass="13931">MKTKTQPKSHTTVAARIAGEDIKRGDYVTVLNEVFELPSFLWCCSSSTLPPDEPVRSRYMAREAGQPFKVIAVCLPFVYAKRPPGKLHTIDTRRQQLVRLDPESGRSVWKRMRKMLKSKRK</sequence>
<dbReference type="OrthoDB" id="285613at2"/>
<proteinExistence type="predicted"/>
<evidence type="ECO:0000313" key="2">
    <source>
        <dbReference type="Proteomes" id="UP000318017"/>
    </source>
</evidence>
<name>A0A518GBH6_9BACT</name>
<dbReference type="Proteomes" id="UP000318017">
    <property type="component" value="Chromosome"/>
</dbReference>
<evidence type="ECO:0000313" key="1">
    <source>
        <dbReference type="EMBL" id="QDV25913.1"/>
    </source>
</evidence>
<dbReference type="AlphaFoldDB" id="A0A518GBH6"/>
<keyword evidence="2" id="KW-1185">Reference proteome</keyword>
<organism evidence="1 2">
    <name type="scientific">Aureliella helgolandensis</name>
    <dbReference type="NCBI Taxonomy" id="2527968"/>
    <lineage>
        <taxon>Bacteria</taxon>
        <taxon>Pseudomonadati</taxon>
        <taxon>Planctomycetota</taxon>
        <taxon>Planctomycetia</taxon>
        <taxon>Pirellulales</taxon>
        <taxon>Pirellulaceae</taxon>
        <taxon>Aureliella</taxon>
    </lineage>
</organism>
<dbReference type="RefSeq" id="WP_145081638.1">
    <property type="nucleotide sequence ID" value="NZ_CP036298.1"/>
</dbReference>
<reference evidence="1 2" key="1">
    <citation type="submission" date="2019-02" db="EMBL/GenBank/DDBJ databases">
        <title>Deep-cultivation of Planctomycetes and their phenomic and genomic characterization uncovers novel biology.</title>
        <authorList>
            <person name="Wiegand S."/>
            <person name="Jogler M."/>
            <person name="Boedeker C."/>
            <person name="Pinto D."/>
            <person name="Vollmers J."/>
            <person name="Rivas-Marin E."/>
            <person name="Kohn T."/>
            <person name="Peeters S.H."/>
            <person name="Heuer A."/>
            <person name="Rast P."/>
            <person name="Oberbeckmann S."/>
            <person name="Bunk B."/>
            <person name="Jeske O."/>
            <person name="Meyerdierks A."/>
            <person name="Storesund J.E."/>
            <person name="Kallscheuer N."/>
            <person name="Luecker S."/>
            <person name="Lage O.M."/>
            <person name="Pohl T."/>
            <person name="Merkel B.J."/>
            <person name="Hornburger P."/>
            <person name="Mueller R.-W."/>
            <person name="Bruemmer F."/>
            <person name="Labrenz M."/>
            <person name="Spormann A.M."/>
            <person name="Op den Camp H."/>
            <person name="Overmann J."/>
            <person name="Amann R."/>
            <person name="Jetten M.S.M."/>
            <person name="Mascher T."/>
            <person name="Medema M.H."/>
            <person name="Devos D.P."/>
            <person name="Kaster A.-K."/>
            <person name="Ovreas L."/>
            <person name="Rohde M."/>
            <person name="Galperin M.Y."/>
            <person name="Jogler C."/>
        </authorList>
    </citation>
    <scope>NUCLEOTIDE SEQUENCE [LARGE SCALE GENOMIC DNA]</scope>
    <source>
        <strain evidence="1 2">Q31a</strain>
    </source>
</reference>
<gene>
    <name evidence="1" type="ORF">Q31a_42410</name>
</gene>
<accession>A0A518GBH6</accession>
<dbReference type="EMBL" id="CP036298">
    <property type="protein sequence ID" value="QDV25913.1"/>
    <property type="molecule type" value="Genomic_DNA"/>
</dbReference>
<dbReference type="KEGG" id="ahel:Q31a_42410"/>
<protein>
    <submittedName>
        <fullName evidence="1">Uncharacterized protein</fullName>
    </submittedName>
</protein>